<comment type="caution">
    <text evidence="2">The sequence shown here is derived from an EMBL/GenBank/DDBJ whole genome shotgun (WGS) entry which is preliminary data.</text>
</comment>
<dbReference type="EMBL" id="SLWB01000015">
    <property type="protein sequence ID" value="TCN63691.1"/>
    <property type="molecule type" value="Genomic_DNA"/>
</dbReference>
<evidence type="ECO:0000313" key="2">
    <source>
        <dbReference type="EMBL" id="TCN63691.1"/>
    </source>
</evidence>
<evidence type="ECO:0000313" key="3">
    <source>
        <dbReference type="Proteomes" id="UP000294830"/>
    </source>
</evidence>
<reference evidence="2 3" key="1">
    <citation type="submission" date="2019-03" db="EMBL/GenBank/DDBJ databases">
        <title>Genomic Encyclopedia of Archaeal and Bacterial Type Strains, Phase II (KMG-II): from individual species to whole genera.</title>
        <authorList>
            <person name="Goeker M."/>
        </authorList>
    </citation>
    <scope>NUCLEOTIDE SEQUENCE [LARGE SCALE GENOMIC DNA]</scope>
    <source>
        <strain evidence="2 3">RL-C</strain>
    </source>
</reference>
<proteinExistence type="predicted"/>
<keyword evidence="3" id="KW-1185">Reference proteome</keyword>
<dbReference type="Proteomes" id="UP000294830">
    <property type="component" value="Unassembled WGS sequence"/>
</dbReference>
<dbReference type="AlphaFoldDB" id="A0A4R2E6X3"/>
<name>A0A4R2E6X3_9BACT</name>
<accession>A0A4R2E6X3</accession>
<dbReference type="InterPro" id="IPR009279">
    <property type="entry name" value="Portal_Mu"/>
</dbReference>
<dbReference type="Pfam" id="PF06074">
    <property type="entry name" value="Portal_Mu"/>
    <property type="match status" value="1"/>
</dbReference>
<gene>
    <name evidence="2" type="ORF">CLV25_11541</name>
</gene>
<dbReference type="OrthoDB" id="9797300at2"/>
<protein>
    <submittedName>
        <fullName evidence="2">Uncharacterized protein DUF935</fullName>
    </submittedName>
</protein>
<dbReference type="RefSeq" id="WP_131840129.1">
    <property type="nucleotide sequence ID" value="NZ_SLWB01000015.1"/>
</dbReference>
<feature type="region of interest" description="Disordered" evidence="1">
    <location>
        <begin position="400"/>
        <end position="421"/>
    </location>
</feature>
<organism evidence="2 3">
    <name type="scientific">Acetobacteroides hydrogenigenes</name>
    <dbReference type="NCBI Taxonomy" id="979970"/>
    <lineage>
        <taxon>Bacteria</taxon>
        <taxon>Pseudomonadati</taxon>
        <taxon>Bacteroidota</taxon>
        <taxon>Bacteroidia</taxon>
        <taxon>Bacteroidales</taxon>
        <taxon>Rikenellaceae</taxon>
        <taxon>Acetobacteroides</taxon>
    </lineage>
</organism>
<sequence length="421" mass="47185">MNNSNISKSFLWGMFKFEAKATTPPAGKSSGIAVQIIQQFKDRSRAEIKSWQQALDACGNPETPRWALLQDLYDNLRLDGHLTAAISLRKAATLSTKFYIKDGKTGKEIPELTALLETDWFYQVMDHALESVFCGYSVLELVDPTTMQWQLLPRRNCVPQSGFVYFEANGDKGVCYRDPAFAKNVVEIRSSHQFGLLNTIVPQLIWKRNAQQAWADLSERFGIPMVTAETTKTDKKDLDKLESDLRALGQAAQAVLPQGTKITIHDQATKGDPYKIFQQQIVVTNSEVSKPIVGGTMILDDGSSRSQSEVHERTLDEKIAEADRRSIEFFVNGKLIPILRLWGYKIPDTATFVFDRTEQISLTEHWKIVSEALQFYEMDQNVIADTFNLPIVRAKNLSPTGNSVRAGSKPDPAASLSANFN</sequence>
<evidence type="ECO:0000256" key="1">
    <source>
        <dbReference type="SAM" id="MobiDB-lite"/>
    </source>
</evidence>